<gene>
    <name evidence="10" type="ORF">NCGR_LOCUS56452</name>
</gene>
<evidence type="ECO:0000256" key="5">
    <source>
        <dbReference type="ARBA" id="ARBA00022821"/>
    </source>
</evidence>
<organism evidence="10 11">
    <name type="scientific">Miscanthus lutarioriparius</name>
    <dbReference type="NCBI Taxonomy" id="422564"/>
    <lineage>
        <taxon>Eukaryota</taxon>
        <taxon>Viridiplantae</taxon>
        <taxon>Streptophyta</taxon>
        <taxon>Embryophyta</taxon>
        <taxon>Tracheophyta</taxon>
        <taxon>Spermatophyta</taxon>
        <taxon>Magnoliopsida</taxon>
        <taxon>Liliopsida</taxon>
        <taxon>Poales</taxon>
        <taxon>Poaceae</taxon>
        <taxon>PACMAD clade</taxon>
        <taxon>Panicoideae</taxon>
        <taxon>Andropogonodae</taxon>
        <taxon>Andropogoneae</taxon>
        <taxon>Saccharinae</taxon>
        <taxon>Miscanthus</taxon>
    </lineage>
</organism>
<dbReference type="SUPFAM" id="SSF52058">
    <property type="entry name" value="L domain-like"/>
    <property type="match status" value="1"/>
</dbReference>
<dbReference type="PANTHER" id="PTHR19338">
    <property type="entry name" value="TRANSLOCASE OF INNER MITOCHONDRIAL MEMBRANE 13 HOMOLOG"/>
    <property type="match status" value="1"/>
</dbReference>
<protein>
    <submittedName>
        <fullName evidence="10">Uncharacterized protein</fullName>
    </submittedName>
</protein>
<dbReference type="InterPro" id="IPR058922">
    <property type="entry name" value="WHD_DRP"/>
</dbReference>
<dbReference type="Pfam" id="PF23559">
    <property type="entry name" value="WHD_DRP"/>
    <property type="match status" value="1"/>
</dbReference>
<dbReference type="GO" id="GO:0006952">
    <property type="term" value="P:defense response"/>
    <property type="evidence" value="ECO:0007669"/>
    <property type="project" value="UniProtKB-KW"/>
</dbReference>
<dbReference type="InterPro" id="IPR032675">
    <property type="entry name" value="LRR_dom_sf"/>
</dbReference>
<sequence length="753" mass="85882">MASMVVSASTGVLSSLLSKLSVLLSDQYMQRKGVRRDIELLSCELTNMNAALEKLADMENLDGQTKVWRDKLANMIHDIKGRVEEQSKIRDRRIDESISTSRVVVEVDPRLPALFEDAERLVGIDGPREEITKLLIEEDGSLSGQLKVVSIVGFGGLGKTTLANQVHAKIKNEFECSAFVSVSRTPYMPKILKDILSGVGSDGKEVEDDVQKLVKILRAQLTNKRKWIAEGFVRERHDLDLEEAAENCLNELINRSMIEPCFNAHGEVQACQVHDLMLDLIISKCKKENFITIIDRNFTMIGALEVRRISHQFHNRDIALVFEKMCQSQVRSYNFFPAADCMPPLSKFELLRVLDMDQLDSYRYVRPESTCLDLSSINHLFLLRYLRVAGFRLVQPKKFGKLKHLMTLDIESTILCPMDQFSDFTSLSSLRHLTLPRRVGNVVRINGLSKLCNLRTLIYFCIGTCNSVECIRDLGDLTSLRELIMIYYSWPGDVEDDPDTILAASLDKLGNSNLRLLYFHKYQFYGRPLSTQFWSNFITRPKHLQRLRLDGHIIPKVPNCIVHADRLAYLEELRVQELGRDGIQVLGQLPCLMYLVLRAKTIPEKNIIIHPNTVPSLKHFDFSCELSFLTFEPSAMPWLQILNIDLDGREEGTMQLPEGSPVGGIENLASLEKIYLLIRAKCVRRQPRRLKVESACREAIRRHPKSQSMLIYSVYCNEFDEIGHEVQGAKKTKNDGLLVRLSCLYLFRSSSLL</sequence>
<evidence type="ECO:0000259" key="9">
    <source>
        <dbReference type="Pfam" id="PF23598"/>
    </source>
</evidence>
<feature type="domain" description="Disease resistance protein winged helix" evidence="8">
    <location>
        <begin position="225"/>
        <end position="281"/>
    </location>
</feature>
<evidence type="ECO:0000259" key="8">
    <source>
        <dbReference type="Pfam" id="PF23559"/>
    </source>
</evidence>
<name>A0A811RTW8_9POAL</name>
<dbReference type="SUPFAM" id="SSF52540">
    <property type="entry name" value="P-loop containing nucleoside triphosphate hydrolases"/>
    <property type="match status" value="1"/>
</dbReference>
<dbReference type="PANTHER" id="PTHR19338:SF65">
    <property type="entry name" value="OS06G0163900 PROTEIN"/>
    <property type="match status" value="1"/>
</dbReference>
<evidence type="ECO:0000259" key="7">
    <source>
        <dbReference type="Pfam" id="PF18052"/>
    </source>
</evidence>
<keyword evidence="5" id="KW-0611">Plant defense</keyword>
<evidence type="ECO:0000313" key="10">
    <source>
        <dbReference type="EMBL" id="CAD6273185.1"/>
    </source>
</evidence>
<dbReference type="Gene3D" id="3.80.10.10">
    <property type="entry name" value="Ribonuclease Inhibitor"/>
    <property type="match status" value="1"/>
</dbReference>
<keyword evidence="6" id="KW-0175">Coiled coil</keyword>
<dbReference type="Proteomes" id="UP000604825">
    <property type="component" value="Unassembled WGS sequence"/>
</dbReference>
<proteinExistence type="inferred from homology"/>
<dbReference type="InterPro" id="IPR041118">
    <property type="entry name" value="Rx_N"/>
</dbReference>
<evidence type="ECO:0000256" key="4">
    <source>
        <dbReference type="ARBA" id="ARBA00022741"/>
    </source>
</evidence>
<comment type="caution">
    <text evidence="10">The sequence shown here is derived from an EMBL/GenBank/DDBJ whole genome shotgun (WGS) entry which is preliminary data.</text>
</comment>
<dbReference type="Gene3D" id="1.20.5.4130">
    <property type="match status" value="1"/>
</dbReference>
<dbReference type="Pfam" id="PF23598">
    <property type="entry name" value="LRR_14"/>
    <property type="match status" value="1"/>
</dbReference>
<keyword evidence="2" id="KW-0433">Leucine-rich repeat</keyword>
<comment type="similarity">
    <text evidence="1">Belongs to the disease resistance NB-LRR family.</text>
</comment>
<evidence type="ECO:0000256" key="3">
    <source>
        <dbReference type="ARBA" id="ARBA00022737"/>
    </source>
</evidence>
<dbReference type="InterPro" id="IPR027417">
    <property type="entry name" value="P-loop_NTPase"/>
</dbReference>
<keyword evidence="4" id="KW-0547">Nucleotide-binding</keyword>
<evidence type="ECO:0000313" key="11">
    <source>
        <dbReference type="Proteomes" id="UP000604825"/>
    </source>
</evidence>
<keyword evidence="11" id="KW-1185">Reference proteome</keyword>
<evidence type="ECO:0000256" key="1">
    <source>
        <dbReference type="ARBA" id="ARBA00008894"/>
    </source>
</evidence>
<dbReference type="EMBL" id="CAJGYO010000016">
    <property type="protein sequence ID" value="CAD6273185.1"/>
    <property type="molecule type" value="Genomic_DNA"/>
</dbReference>
<feature type="domain" description="Disease resistance N-terminal" evidence="7">
    <location>
        <begin position="12"/>
        <end position="82"/>
    </location>
</feature>
<dbReference type="InterPro" id="IPR055414">
    <property type="entry name" value="LRR_R13L4/SHOC2-like"/>
</dbReference>
<accession>A0A811RTW8</accession>
<evidence type="ECO:0000256" key="2">
    <source>
        <dbReference type="ARBA" id="ARBA00022614"/>
    </source>
</evidence>
<dbReference type="OrthoDB" id="675166at2759"/>
<dbReference type="GO" id="GO:0051707">
    <property type="term" value="P:response to other organism"/>
    <property type="evidence" value="ECO:0007669"/>
    <property type="project" value="UniProtKB-ARBA"/>
</dbReference>
<reference evidence="10" key="1">
    <citation type="submission" date="2020-10" db="EMBL/GenBank/DDBJ databases">
        <authorList>
            <person name="Han B."/>
            <person name="Lu T."/>
            <person name="Zhao Q."/>
            <person name="Huang X."/>
            <person name="Zhao Y."/>
        </authorList>
    </citation>
    <scope>NUCLEOTIDE SEQUENCE</scope>
</reference>
<dbReference type="Pfam" id="PF18052">
    <property type="entry name" value="Rx_N"/>
    <property type="match status" value="1"/>
</dbReference>
<keyword evidence="3" id="KW-0677">Repeat</keyword>
<feature type="domain" description="Disease resistance R13L4/SHOC-2-like LRR" evidence="9">
    <location>
        <begin position="329"/>
        <end position="706"/>
    </location>
</feature>
<dbReference type="Gene3D" id="3.40.50.300">
    <property type="entry name" value="P-loop containing nucleotide triphosphate hydrolases"/>
    <property type="match status" value="1"/>
</dbReference>
<dbReference type="AlphaFoldDB" id="A0A811RTW8"/>
<dbReference type="GO" id="GO:0043531">
    <property type="term" value="F:ADP binding"/>
    <property type="evidence" value="ECO:0007669"/>
    <property type="project" value="InterPro"/>
</dbReference>
<evidence type="ECO:0000256" key="6">
    <source>
        <dbReference type="ARBA" id="ARBA00023054"/>
    </source>
</evidence>